<comment type="similarity">
    <text evidence="1 5">Belongs to the peptidase S8 family.</text>
</comment>
<dbReference type="CDD" id="cd04852">
    <property type="entry name" value="Peptidases_S8_3"/>
    <property type="match status" value="1"/>
</dbReference>
<proteinExistence type="inferred from homology"/>
<feature type="signal peptide" evidence="7">
    <location>
        <begin position="1"/>
        <end position="40"/>
    </location>
</feature>
<evidence type="ECO:0000313" key="14">
    <source>
        <dbReference type="Proteomes" id="UP001500618"/>
    </source>
</evidence>
<dbReference type="Pfam" id="PF02225">
    <property type="entry name" value="PA"/>
    <property type="match status" value="1"/>
</dbReference>
<dbReference type="InterPro" id="IPR015500">
    <property type="entry name" value="Peptidase_S8_subtilisin-rel"/>
</dbReference>
<dbReference type="PANTHER" id="PTHR10795">
    <property type="entry name" value="PROPROTEIN CONVERTASE SUBTILISIN/KEXIN"/>
    <property type="match status" value="1"/>
</dbReference>
<dbReference type="InterPro" id="IPR034197">
    <property type="entry name" value="Peptidases_S8_3"/>
</dbReference>
<dbReference type="InterPro" id="IPR007280">
    <property type="entry name" value="Peptidase_C_arc/bac"/>
</dbReference>
<evidence type="ECO:0000256" key="4">
    <source>
        <dbReference type="ARBA" id="ARBA00022825"/>
    </source>
</evidence>
<reference evidence="14" key="1">
    <citation type="journal article" date="2019" name="Int. J. Syst. Evol. Microbiol.">
        <title>The Global Catalogue of Microorganisms (GCM) 10K type strain sequencing project: providing services to taxonomists for standard genome sequencing and annotation.</title>
        <authorList>
            <consortium name="The Broad Institute Genomics Platform"/>
            <consortium name="The Broad Institute Genome Sequencing Center for Infectious Disease"/>
            <person name="Wu L."/>
            <person name="Ma J."/>
        </authorList>
    </citation>
    <scope>NUCLEOTIDE SEQUENCE [LARGE SCALE GENOMIC DNA]</scope>
    <source>
        <strain evidence="14">JCM 14718</strain>
    </source>
</reference>
<feature type="active site" description="Charge relay system" evidence="5">
    <location>
        <position position="594"/>
    </location>
</feature>
<dbReference type="InterPro" id="IPR046450">
    <property type="entry name" value="PA_dom_sf"/>
</dbReference>
<comment type="caution">
    <text evidence="13">The sequence shown here is derived from an EMBL/GenBank/DDBJ whole genome shotgun (WGS) entry which is preliminary data.</text>
</comment>
<evidence type="ECO:0000259" key="12">
    <source>
        <dbReference type="Pfam" id="PF17766"/>
    </source>
</evidence>
<feature type="domain" description="Inhibitor I9" evidence="11">
    <location>
        <begin position="48"/>
        <end position="147"/>
    </location>
</feature>
<keyword evidence="4 5" id="KW-0720">Serine protease</keyword>
<keyword evidence="2 5" id="KW-0645">Protease</keyword>
<evidence type="ECO:0000256" key="7">
    <source>
        <dbReference type="SAM" id="SignalP"/>
    </source>
</evidence>
<dbReference type="SUPFAM" id="SSF52025">
    <property type="entry name" value="PA domain"/>
    <property type="match status" value="1"/>
</dbReference>
<evidence type="ECO:0000259" key="8">
    <source>
        <dbReference type="Pfam" id="PF00082"/>
    </source>
</evidence>
<dbReference type="Pfam" id="PF00082">
    <property type="entry name" value="Peptidase_S8"/>
    <property type="match status" value="1"/>
</dbReference>
<keyword evidence="7" id="KW-0732">Signal</keyword>
<dbReference type="InterPro" id="IPR010259">
    <property type="entry name" value="S8pro/Inhibitor_I9"/>
</dbReference>
<dbReference type="RefSeq" id="WP_344314621.1">
    <property type="nucleotide sequence ID" value="NZ_BAAANY010000038.1"/>
</dbReference>
<dbReference type="Gene3D" id="3.50.30.30">
    <property type="match status" value="1"/>
</dbReference>
<gene>
    <name evidence="13" type="ORF">GCM10009765_72320</name>
</gene>
<feature type="chain" id="PRO_5045627567" description="S8 family serine peptidase" evidence="7">
    <location>
        <begin position="41"/>
        <end position="1012"/>
    </location>
</feature>
<dbReference type="Proteomes" id="UP001500618">
    <property type="component" value="Unassembled WGS sequence"/>
</dbReference>
<dbReference type="InterPro" id="IPR036852">
    <property type="entry name" value="Peptidase_S8/S53_dom_sf"/>
</dbReference>
<dbReference type="SUPFAM" id="SSF52743">
    <property type="entry name" value="Subtilisin-like"/>
    <property type="match status" value="1"/>
</dbReference>
<feature type="region of interest" description="Disordered" evidence="6">
    <location>
        <begin position="838"/>
        <end position="857"/>
    </location>
</feature>
<evidence type="ECO:0000256" key="5">
    <source>
        <dbReference type="PROSITE-ProRule" id="PRU01240"/>
    </source>
</evidence>
<feature type="domain" description="PA" evidence="9">
    <location>
        <begin position="449"/>
        <end position="516"/>
    </location>
</feature>
<dbReference type="Gene3D" id="3.30.70.80">
    <property type="entry name" value="Peptidase S8 propeptide/proteinase inhibitor I9"/>
    <property type="match status" value="1"/>
</dbReference>
<dbReference type="CDD" id="cd02120">
    <property type="entry name" value="PA_subtilisin_like"/>
    <property type="match status" value="1"/>
</dbReference>
<dbReference type="InterPro" id="IPR003137">
    <property type="entry name" value="PA_domain"/>
</dbReference>
<organism evidence="13 14">
    <name type="scientific">Fodinicola feengrottensis</name>
    <dbReference type="NCBI Taxonomy" id="435914"/>
    <lineage>
        <taxon>Bacteria</taxon>
        <taxon>Bacillati</taxon>
        <taxon>Actinomycetota</taxon>
        <taxon>Actinomycetes</taxon>
        <taxon>Mycobacteriales</taxon>
        <taxon>Fodinicola</taxon>
    </lineage>
</organism>
<dbReference type="Gene3D" id="3.40.50.200">
    <property type="entry name" value="Peptidase S8/S53 domain"/>
    <property type="match status" value="1"/>
</dbReference>
<protein>
    <recommendedName>
        <fullName evidence="15">S8 family serine peptidase</fullName>
    </recommendedName>
</protein>
<dbReference type="PROSITE" id="PS51892">
    <property type="entry name" value="SUBTILASE"/>
    <property type="match status" value="1"/>
</dbReference>
<accession>A0ABP4UVW1</accession>
<dbReference type="EMBL" id="BAAANY010000038">
    <property type="protein sequence ID" value="GAA1712785.1"/>
    <property type="molecule type" value="Genomic_DNA"/>
</dbReference>
<evidence type="ECO:0000259" key="10">
    <source>
        <dbReference type="Pfam" id="PF04151"/>
    </source>
</evidence>
<keyword evidence="14" id="KW-1185">Reference proteome</keyword>
<dbReference type="Gene3D" id="2.60.120.380">
    <property type="match status" value="1"/>
</dbReference>
<evidence type="ECO:0000256" key="3">
    <source>
        <dbReference type="ARBA" id="ARBA00022801"/>
    </source>
</evidence>
<evidence type="ECO:0008006" key="15">
    <source>
        <dbReference type="Google" id="ProtNLM"/>
    </source>
</evidence>
<feature type="domain" description="Peptidase C-terminal archaeal/bacterial" evidence="10">
    <location>
        <begin position="863"/>
        <end position="931"/>
    </location>
</feature>
<dbReference type="Pfam" id="PF17766">
    <property type="entry name" value="fn3_6"/>
    <property type="match status" value="1"/>
</dbReference>
<dbReference type="InterPro" id="IPR023828">
    <property type="entry name" value="Peptidase_S8_Ser-AS"/>
</dbReference>
<evidence type="ECO:0000259" key="9">
    <source>
        <dbReference type="Pfam" id="PF02225"/>
    </source>
</evidence>
<evidence type="ECO:0000256" key="6">
    <source>
        <dbReference type="SAM" id="MobiDB-lite"/>
    </source>
</evidence>
<dbReference type="Pfam" id="PF05922">
    <property type="entry name" value="Inhibitor_I9"/>
    <property type="match status" value="1"/>
</dbReference>
<name>A0ABP4UVW1_9ACTN</name>
<dbReference type="InterPro" id="IPR037045">
    <property type="entry name" value="S8pro/Inhibitor_I9_sf"/>
</dbReference>
<keyword evidence="3 5" id="KW-0378">Hydrolase</keyword>
<dbReference type="InterPro" id="IPR000209">
    <property type="entry name" value="Peptidase_S8/S53_dom"/>
</dbReference>
<dbReference type="PROSITE" id="PS00138">
    <property type="entry name" value="SUBTILASE_SER"/>
    <property type="match status" value="1"/>
</dbReference>
<dbReference type="PRINTS" id="PR00723">
    <property type="entry name" value="SUBTILISIN"/>
</dbReference>
<feature type="active site" description="Charge relay system" evidence="5">
    <location>
        <position position="262"/>
    </location>
</feature>
<evidence type="ECO:0000256" key="2">
    <source>
        <dbReference type="ARBA" id="ARBA00022670"/>
    </source>
</evidence>
<evidence type="ECO:0000256" key="1">
    <source>
        <dbReference type="ARBA" id="ARBA00011073"/>
    </source>
</evidence>
<feature type="active site" description="Charge relay system" evidence="5">
    <location>
        <position position="187"/>
    </location>
</feature>
<dbReference type="InterPro" id="IPR045051">
    <property type="entry name" value="SBT"/>
</dbReference>
<dbReference type="Pfam" id="PF04151">
    <property type="entry name" value="PPC"/>
    <property type="match status" value="1"/>
</dbReference>
<evidence type="ECO:0000259" key="11">
    <source>
        <dbReference type="Pfam" id="PF05922"/>
    </source>
</evidence>
<dbReference type="PROSITE" id="PS51318">
    <property type="entry name" value="TAT"/>
    <property type="match status" value="1"/>
</dbReference>
<feature type="domain" description="Peptidase S8/S53" evidence="8">
    <location>
        <begin position="178"/>
        <end position="639"/>
    </location>
</feature>
<dbReference type="InterPro" id="IPR006311">
    <property type="entry name" value="TAT_signal"/>
</dbReference>
<evidence type="ECO:0000313" key="13">
    <source>
        <dbReference type="EMBL" id="GAA1712785.1"/>
    </source>
</evidence>
<dbReference type="Gene3D" id="2.60.40.2310">
    <property type="match status" value="1"/>
</dbReference>
<feature type="domain" description="Subtilisin-like protease fibronectin type-III" evidence="12">
    <location>
        <begin position="701"/>
        <end position="795"/>
    </location>
</feature>
<feature type="compositionally biased region" description="Polar residues" evidence="6">
    <location>
        <begin position="845"/>
        <end position="857"/>
    </location>
</feature>
<dbReference type="InterPro" id="IPR041469">
    <property type="entry name" value="Subtilisin-like_FN3"/>
</dbReference>
<sequence>MLDETTASRTPRRRRLVTVLAVTALTAGMTAVAASGPAAAASGGPTNTYIVQMAEVPATGYTGSVSGYRATKPAPGTKFHSNSADASKYRGYLRGRHDSLARQAGISKVYDYSVGFNGFAARMTAAKAAQLARTTGVLSVSKNELRQADTVSTPAFLGLDKPGGLWEKLGGPERAGGGQNLVIGDIDSGIWPENPSFRALTNPSRLTGFQGSCAAAEQWTTANCGNKIVGARYYNAGIGGNAAVKAAPYVNEVASARDINGHGSHTASTAAGDYHTDMIVNGNSLGLGSGMAPAARIAVYKALWHTGSSASGSTADLVQAIEDAIIDGVDVINYSISGSRTNDLDPVEVEFLYAAAAGIFVSTSAGNDGPGTSTVAHNSPWLTTVAAGTHDRAFQASVTLGNGATYTGAGIGAAVPSSPLILGTAGALAGANPTAARLCFSRTWDPAHPEGALDPAKVAGKIVVCDRGTNDRVDKSKAVREAGGVGVVLANTSPNSLNADLHTLPTVHVSDTDGAAVKAYLGGTATPTASLSAGHKVSGVEAPGVASFSSRGPALAGGGDVLKPDIMAPGVDVLAAVSPVSHDGRNFDFESGTSMSSPHIAGIAALIRQLHPQWTPMMVKSALMTTSSLLDNKGDPITADTGGPAGAFDYGSGHVTPNSAADPGLVYDSNVIDWGRFLCGTGDLAASNTICRIVGSADPSDLNAPNIAIGDLAGNQTVTRTVTNVGIKRSTYTAHIAAPAGVTATVSPTTLTVAPGRTASYKVTFTRTTAAFGSYVTGALTWADGTHSVRSQLVIRPVGVRAPATVTGSGASGSTTVSVKSGFTGTLSTSVAGFVPSTKRPATLKNPSGSSFPTTNPAATDHTAKYTVTVPAGTSFARFATFDADVAAGTDVDMFVYKGGTTTLVGSSTGGTAQEQVDLVGPAAGTYDIYVDMFALGSGATEQVITENDWLLGSAAANNLTIAPATQPVTNGKSASVRTTWSALPAGARYLARLTYSGNATPYANTTLTLNL</sequence>